<evidence type="ECO:0000256" key="12">
    <source>
        <dbReference type="PIRNR" id="PIRNR036893"/>
    </source>
</evidence>
<dbReference type="PANTHER" id="PTHR10612">
    <property type="entry name" value="APOLIPOPROTEIN D"/>
    <property type="match status" value="1"/>
</dbReference>
<dbReference type="InterPro" id="IPR002446">
    <property type="entry name" value="Lipocalin_bac"/>
</dbReference>
<keyword evidence="7 13" id="KW-0564">Palmitate</keyword>
<dbReference type="PRINTS" id="PR01171">
    <property type="entry name" value="BCTLIPOCALIN"/>
</dbReference>
<dbReference type="Gene3D" id="2.40.128.20">
    <property type="match status" value="1"/>
</dbReference>
<feature type="domain" description="Lipocalin/cytosolic fatty-acid binding" evidence="14">
    <location>
        <begin position="32"/>
        <end position="170"/>
    </location>
</feature>
<evidence type="ECO:0000256" key="4">
    <source>
        <dbReference type="ARBA" id="ARBA00022729"/>
    </source>
</evidence>
<evidence type="ECO:0000256" key="6">
    <source>
        <dbReference type="ARBA" id="ARBA00023136"/>
    </source>
</evidence>
<feature type="lipid moiety-binding region" description="S-diacylglycerol cysteine" evidence="13">
    <location>
        <position position="18"/>
    </location>
</feature>
<dbReference type="SUPFAM" id="SSF50814">
    <property type="entry name" value="Lipocalins"/>
    <property type="match status" value="1"/>
</dbReference>
<dbReference type="GO" id="GO:0006950">
    <property type="term" value="P:response to stress"/>
    <property type="evidence" value="ECO:0007669"/>
    <property type="project" value="UniProtKB-ARBA"/>
</dbReference>
<proteinExistence type="inferred from homology"/>
<dbReference type="InterPro" id="IPR012674">
    <property type="entry name" value="Calycin"/>
</dbReference>
<comment type="similarity">
    <text evidence="2 12">Belongs to the calycin superfamily. Lipocalin family.</text>
</comment>
<accession>A0A433KWL6</accession>
<dbReference type="RefSeq" id="WP_127059566.1">
    <property type="nucleotide sequence ID" value="NZ_RZHF01000004.1"/>
</dbReference>
<evidence type="ECO:0000256" key="2">
    <source>
        <dbReference type="ARBA" id="ARBA00006889"/>
    </source>
</evidence>
<keyword evidence="6 12" id="KW-0472">Membrane</keyword>
<evidence type="ECO:0000313" key="16">
    <source>
        <dbReference type="Proteomes" id="UP000287023"/>
    </source>
</evidence>
<gene>
    <name evidence="15" type="ORF">ELY38_00455</name>
</gene>
<comment type="caution">
    <text evidence="15">The sequence shown here is derived from an EMBL/GenBank/DDBJ whole genome shotgun (WGS) entry which is preliminary data.</text>
</comment>
<evidence type="ECO:0000256" key="3">
    <source>
        <dbReference type="ARBA" id="ARBA00011738"/>
    </source>
</evidence>
<dbReference type="FunFam" id="2.40.128.20:FF:000002">
    <property type="entry name" value="Outer membrane lipoprotein Blc"/>
    <property type="match status" value="1"/>
</dbReference>
<dbReference type="PROSITE" id="PS00213">
    <property type="entry name" value="LIPOCALIN"/>
    <property type="match status" value="1"/>
</dbReference>
<comment type="function">
    <text evidence="10 12">Involved in the storage or transport of lipids necessary for membrane maintenance under stressful conditions. Displays a binding preference for lysophospholipids.</text>
</comment>
<organism evidence="15 16">
    <name type="scientific">Vreelandella nanhaiensis</name>
    <dbReference type="NCBI Taxonomy" id="1258546"/>
    <lineage>
        <taxon>Bacteria</taxon>
        <taxon>Pseudomonadati</taxon>
        <taxon>Pseudomonadota</taxon>
        <taxon>Gammaproteobacteria</taxon>
        <taxon>Oceanospirillales</taxon>
        <taxon>Halomonadaceae</taxon>
        <taxon>Vreelandella</taxon>
    </lineage>
</organism>
<dbReference type="Pfam" id="PF08212">
    <property type="entry name" value="Lipocalin_2"/>
    <property type="match status" value="1"/>
</dbReference>
<keyword evidence="9 12" id="KW-0449">Lipoprotein</keyword>
<evidence type="ECO:0000256" key="9">
    <source>
        <dbReference type="ARBA" id="ARBA00023288"/>
    </source>
</evidence>
<dbReference type="InterPro" id="IPR022272">
    <property type="entry name" value="Lipocalin_CS"/>
</dbReference>
<dbReference type="OrthoDB" id="9793905at2"/>
<dbReference type="PROSITE" id="PS51257">
    <property type="entry name" value="PROKAR_LIPOPROTEIN"/>
    <property type="match status" value="1"/>
</dbReference>
<feature type="lipid moiety-binding region" description="N-palmitoyl cysteine" evidence="13">
    <location>
        <position position="18"/>
    </location>
</feature>
<dbReference type="GO" id="GO:0009279">
    <property type="term" value="C:cell outer membrane"/>
    <property type="evidence" value="ECO:0007669"/>
    <property type="project" value="UniProtKB-SubCell"/>
</dbReference>
<evidence type="ECO:0000256" key="8">
    <source>
        <dbReference type="ARBA" id="ARBA00023237"/>
    </source>
</evidence>
<reference evidence="15 16" key="1">
    <citation type="submission" date="2018-12" db="EMBL/GenBank/DDBJ databases">
        <title>three novel Halomonas strain isolated from plants.</title>
        <authorList>
            <person name="Sun C."/>
        </authorList>
    </citation>
    <scope>NUCLEOTIDE SEQUENCE [LARGE SCALE GENOMIC DNA]</scope>
    <source>
        <strain evidence="15 16">JCM 18142</strain>
    </source>
</reference>
<dbReference type="InterPro" id="IPR000566">
    <property type="entry name" value="Lipocln_cytosolic_FA-bd_dom"/>
</dbReference>
<dbReference type="PANTHER" id="PTHR10612:SF34">
    <property type="entry name" value="APOLIPOPROTEIN D"/>
    <property type="match status" value="1"/>
</dbReference>
<evidence type="ECO:0000256" key="7">
    <source>
        <dbReference type="ARBA" id="ARBA00023139"/>
    </source>
</evidence>
<dbReference type="AlphaFoldDB" id="A0A433KWL6"/>
<dbReference type="InterPro" id="IPR022271">
    <property type="entry name" value="Lipocalin_ApoD"/>
</dbReference>
<dbReference type="GO" id="GO:0008289">
    <property type="term" value="F:lipid binding"/>
    <property type="evidence" value="ECO:0007669"/>
    <property type="project" value="UniProtKB-UniRule"/>
</dbReference>
<dbReference type="EMBL" id="RZHF01000004">
    <property type="protein sequence ID" value="RUR34112.1"/>
    <property type="molecule type" value="Genomic_DNA"/>
</dbReference>
<name>A0A433KWL6_9GAMM</name>
<evidence type="ECO:0000259" key="14">
    <source>
        <dbReference type="Pfam" id="PF08212"/>
    </source>
</evidence>
<evidence type="ECO:0000313" key="15">
    <source>
        <dbReference type="EMBL" id="RUR34112.1"/>
    </source>
</evidence>
<protein>
    <recommendedName>
        <fullName evidence="11 12">Outer membrane lipoprotein Blc</fullName>
    </recommendedName>
</protein>
<keyword evidence="8 12" id="KW-0998">Cell outer membrane</keyword>
<evidence type="ECO:0000256" key="5">
    <source>
        <dbReference type="ARBA" id="ARBA00023121"/>
    </source>
</evidence>
<comment type="subcellular location">
    <subcellularLocation>
        <location evidence="1">Cell outer membrane</location>
        <topology evidence="1">Lipid-anchor</topology>
    </subcellularLocation>
</comment>
<keyword evidence="4" id="KW-0732">Signal</keyword>
<dbReference type="Proteomes" id="UP000287023">
    <property type="component" value="Unassembled WGS sequence"/>
</dbReference>
<keyword evidence="16" id="KW-1185">Reference proteome</keyword>
<dbReference type="InterPro" id="IPR047202">
    <property type="entry name" value="Lipocalin_Blc-like_dom"/>
</dbReference>
<keyword evidence="5 12" id="KW-0446">Lipid-binding</keyword>
<evidence type="ECO:0000256" key="10">
    <source>
        <dbReference type="ARBA" id="ARBA00057024"/>
    </source>
</evidence>
<evidence type="ECO:0000256" key="11">
    <source>
        <dbReference type="ARBA" id="ARBA00071217"/>
    </source>
</evidence>
<evidence type="ECO:0000256" key="1">
    <source>
        <dbReference type="ARBA" id="ARBA00004459"/>
    </source>
</evidence>
<evidence type="ECO:0000256" key="13">
    <source>
        <dbReference type="PIRSR" id="PIRSR036893-52"/>
    </source>
</evidence>
<sequence>MKHLLGSSITSLLILTGCTGIPDGTEPVTGFELERYLGQWYEIARLNHSFEEGLDCVTATYSLRDDGGVRVINRGYNLEKQAWEEAEGRAYFIDEENVGRLKVSFFGPFYSGYNILELDDDYQWALVSGPDRDYLWILSRTPELDNDTETALRQRAAELDFPTDELITVEHGNACPDH</sequence>
<comment type="subunit">
    <text evidence="3 12">Homodimer.</text>
</comment>
<dbReference type="CDD" id="cd19438">
    <property type="entry name" value="lipocalin_Blc-like"/>
    <property type="match status" value="1"/>
</dbReference>
<dbReference type="PIRSF" id="PIRSF036893">
    <property type="entry name" value="Lipocalin_ApoD"/>
    <property type="match status" value="1"/>
</dbReference>